<comment type="PTM">
    <text evidence="6">Under oxidizing conditions two disulfide bonds are formed involving the reactive cysteines. Under reducing conditions zinc is bound to the reactive cysteines and the protein is inactive.</text>
</comment>
<dbReference type="GO" id="GO:0051082">
    <property type="term" value="F:unfolded protein binding"/>
    <property type="evidence" value="ECO:0007669"/>
    <property type="project" value="UniProtKB-UniRule"/>
</dbReference>
<evidence type="ECO:0000256" key="1">
    <source>
        <dbReference type="ARBA" id="ARBA00022490"/>
    </source>
</evidence>
<feature type="disulfide bond" description="Redox-active" evidence="6">
    <location>
        <begin position="283"/>
        <end position="286"/>
    </location>
</feature>
<keyword evidence="4 6" id="KW-0143">Chaperone</keyword>
<protein>
    <recommendedName>
        <fullName evidence="6">33 kDa chaperonin</fullName>
    </recommendedName>
    <alternativeName>
        <fullName evidence="6">Heat shock protein 33 homolog</fullName>
        <shortName evidence="6">HSP33</shortName>
    </alternativeName>
</protein>
<dbReference type="SUPFAM" id="SSF64397">
    <property type="entry name" value="Hsp33 domain"/>
    <property type="match status" value="1"/>
</dbReference>
<dbReference type="HAMAP" id="MF_00117">
    <property type="entry name" value="HslO"/>
    <property type="match status" value="1"/>
</dbReference>
<evidence type="ECO:0000256" key="4">
    <source>
        <dbReference type="ARBA" id="ARBA00023186"/>
    </source>
</evidence>
<keyword evidence="8" id="KW-1185">Reference proteome</keyword>
<reference evidence="7 8" key="1">
    <citation type="submission" date="2010-08" db="EMBL/GenBank/DDBJ databases">
        <authorList>
            <person name="Weinstock G."/>
            <person name="Sodergren E."/>
            <person name="Clifton S."/>
            <person name="Fulton L."/>
            <person name="Fulton B."/>
            <person name="Courtney L."/>
            <person name="Fronick C."/>
            <person name="Harrison M."/>
            <person name="Strong C."/>
            <person name="Farmer C."/>
            <person name="Delahaunty K."/>
            <person name="Markovic C."/>
            <person name="Hall O."/>
            <person name="Minx P."/>
            <person name="Tomlinson C."/>
            <person name="Mitreva M."/>
            <person name="Hou S."/>
            <person name="Chen J."/>
            <person name="Wollam A."/>
            <person name="Pepin K.H."/>
            <person name="Johnson M."/>
            <person name="Bhonagiri V."/>
            <person name="Zhang X."/>
            <person name="Suruliraj S."/>
            <person name="Warren W."/>
            <person name="Chinwalla A."/>
            <person name="Mardis E.R."/>
            <person name="Wilson R.K."/>
        </authorList>
    </citation>
    <scope>NUCLEOTIDE SEQUENCE [LARGE SCALE GENOMIC DNA]</scope>
    <source>
        <strain evidence="7 8">F0359</strain>
    </source>
</reference>
<dbReference type="SUPFAM" id="SSF118352">
    <property type="entry name" value="HSP33 redox switch-like"/>
    <property type="match status" value="1"/>
</dbReference>
<keyword evidence="2 6" id="KW-0862">Zinc</keyword>
<accession>E2ZCJ1</accession>
<evidence type="ECO:0000256" key="6">
    <source>
        <dbReference type="HAMAP-Rule" id="MF_00117"/>
    </source>
</evidence>
<dbReference type="EMBL" id="AECS01000037">
    <property type="protein sequence ID" value="EFQ04178.1"/>
    <property type="molecule type" value="Genomic_DNA"/>
</dbReference>
<name>E2ZCJ1_9FIRM</name>
<dbReference type="GO" id="GO:0042026">
    <property type="term" value="P:protein refolding"/>
    <property type="evidence" value="ECO:0007669"/>
    <property type="project" value="TreeGrafter"/>
</dbReference>
<gene>
    <name evidence="6 7" type="primary">hslO</name>
    <name evidence="7" type="ORF">HMPREF9429_01363</name>
</gene>
<dbReference type="PANTHER" id="PTHR30111:SF1">
    <property type="entry name" value="33 KDA CHAPERONIN"/>
    <property type="match status" value="1"/>
</dbReference>
<dbReference type="AlphaFoldDB" id="E2ZCJ1"/>
<dbReference type="Proteomes" id="UP000003195">
    <property type="component" value="Unassembled WGS sequence"/>
</dbReference>
<dbReference type="GO" id="GO:0044183">
    <property type="term" value="F:protein folding chaperone"/>
    <property type="evidence" value="ECO:0007669"/>
    <property type="project" value="TreeGrafter"/>
</dbReference>
<dbReference type="Pfam" id="PF01430">
    <property type="entry name" value="HSP33"/>
    <property type="match status" value="1"/>
</dbReference>
<dbReference type="PIRSF" id="PIRSF005261">
    <property type="entry name" value="Heat_shock_Hsp33"/>
    <property type="match status" value="1"/>
</dbReference>
<feature type="disulfide bond" description="Redox-active" evidence="6">
    <location>
        <begin position="251"/>
        <end position="253"/>
    </location>
</feature>
<dbReference type="STRING" id="706434.HMPREF9429_01363"/>
<sequence>MKRKTIRGTSMKDMKYKDFIVHYTSDDNIRLAVAVTKDITETARTKHNLSPVACAALGRTMTGALLLAGDYKNKEGVTIRIDGKGPLGVIHVDAFNSNRVRGYVDTPVVDLPLKPNGKLDVSGAVGTDGEVTVTRFTPEKTTYTSRSPIVSGEIAEDLAYYLYTSEQVPSTINLGVLVDRDYSIAASGGFLVQALPGASDNVLAKVEENIKKIGQITTWLTEHPNGEGIAETIMEGLSYKELYRQPLYWRCTCSLERIENVLLSLRQEDKEALLSDPQVEMTCHYCGTRYVISHDELVDLYEHHKKSSTPKE</sequence>
<proteinExistence type="inferred from homology"/>
<keyword evidence="1 6" id="KW-0963">Cytoplasm</keyword>
<dbReference type="CDD" id="cd00498">
    <property type="entry name" value="Hsp33"/>
    <property type="match status" value="1"/>
</dbReference>
<keyword evidence="5 6" id="KW-0676">Redox-active center</keyword>
<dbReference type="Gene3D" id="3.90.1280.10">
    <property type="entry name" value="HSP33 redox switch-like"/>
    <property type="match status" value="1"/>
</dbReference>
<dbReference type="HOGENOM" id="CLU_054493_1_0_9"/>
<organism evidence="7 8">
    <name type="scientific">Megasphaera micronuciformis F0359</name>
    <dbReference type="NCBI Taxonomy" id="706434"/>
    <lineage>
        <taxon>Bacteria</taxon>
        <taxon>Bacillati</taxon>
        <taxon>Bacillota</taxon>
        <taxon>Negativicutes</taxon>
        <taxon>Veillonellales</taxon>
        <taxon>Veillonellaceae</taxon>
        <taxon>Megasphaera</taxon>
    </lineage>
</organism>
<dbReference type="InterPro" id="IPR000397">
    <property type="entry name" value="Heat_shock_Hsp33"/>
</dbReference>
<comment type="caution">
    <text evidence="7">The sequence shown here is derived from an EMBL/GenBank/DDBJ whole genome shotgun (WGS) entry which is preliminary data.</text>
</comment>
<comment type="function">
    <text evidence="6">Redox regulated molecular chaperone. Protects both thermally unfolding and oxidatively damaged proteins from irreversible aggregation. Plays an important role in the bacterial defense system toward oxidative stress.</text>
</comment>
<dbReference type="InterPro" id="IPR016153">
    <property type="entry name" value="Heat_shock_Hsp33_N"/>
</dbReference>
<dbReference type="PANTHER" id="PTHR30111">
    <property type="entry name" value="33 KDA CHAPERONIN"/>
    <property type="match status" value="1"/>
</dbReference>
<comment type="similarity">
    <text evidence="6">Belongs to the HSP33 family.</text>
</comment>
<keyword evidence="3 6" id="KW-1015">Disulfide bond</keyword>
<dbReference type="GO" id="GO:0005737">
    <property type="term" value="C:cytoplasm"/>
    <property type="evidence" value="ECO:0007669"/>
    <property type="project" value="UniProtKB-SubCell"/>
</dbReference>
<dbReference type="eggNOG" id="COG1281">
    <property type="taxonomic scope" value="Bacteria"/>
</dbReference>
<evidence type="ECO:0000256" key="3">
    <source>
        <dbReference type="ARBA" id="ARBA00023157"/>
    </source>
</evidence>
<dbReference type="NCBIfam" id="NF001033">
    <property type="entry name" value="PRK00114.1"/>
    <property type="match status" value="1"/>
</dbReference>
<evidence type="ECO:0000256" key="5">
    <source>
        <dbReference type="ARBA" id="ARBA00023284"/>
    </source>
</evidence>
<dbReference type="InterPro" id="IPR016154">
    <property type="entry name" value="Heat_shock_Hsp33_C"/>
</dbReference>
<dbReference type="Gene3D" id="3.55.30.10">
    <property type="entry name" value="Hsp33 domain"/>
    <property type="match status" value="1"/>
</dbReference>
<evidence type="ECO:0000256" key="2">
    <source>
        <dbReference type="ARBA" id="ARBA00022833"/>
    </source>
</evidence>
<evidence type="ECO:0000313" key="7">
    <source>
        <dbReference type="EMBL" id="EFQ04178.1"/>
    </source>
</evidence>
<comment type="subcellular location">
    <subcellularLocation>
        <location evidence="6">Cytoplasm</location>
    </subcellularLocation>
</comment>
<evidence type="ECO:0000313" key="8">
    <source>
        <dbReference type="Proteomes" id="UP000003195"/>
    </source>
</evidence>